<keyword evidence="1" id="KW-0378">Hydrolase</keyword>
<accession>A0A3P5WBY9</accession>
<evidence type="ECO:0000313" key="1">
    <source>
        <dbReference type="EMBL" id="VDC20983.1"/>
    </source>
</evidence>
<keyword evidence="2" id="KW-1185">Reference proteome</keyword>
<dbReference type="SUPFAM" id="SSF53254">
    <property type="entry name" value="Phosphoglycerate mutase-like"/>
    <property type="match status" value="1"/>
</dbReference>
<dbReference type="AlphaFoldDB" id="A0A3P5WBY9"/>
<dbReference type="InterPro" id="IPR013078">
    <property type="entry name" value="His_Pase_superF_clade-1"/>
</dbReference>
<dbReference type="Proteomes" id="UP000280861">
    <property type="component" value="Unassembled WGS sequence"/>
</dbReference>
<protein>
    <submittedName>
        <fullName evidence="1">Phosphoserine phosphatase 1</fullName>
        <ecNumber evidence="1">3.1.3.3</ecNumber>
    </submittedName>
</protein>
<dbReference type="GO" id="GO:0005737">
    <property type="term" value="C:cytoplasm"/>
    <property type="evidence" value="ECO:0007669"/>
    <property type="project" value="TreeGrafter"/>
</dbReference>
<dbReference type="GO" id="GO:0016791">
    <property type="term" value="F:phosphatase activity"/>
    <property type="evidence" value="ECO:0007669"/>
    <property type="project" value="TreeGrafter"/>
</dbReference>
<dbReference type="EMBL" id="UXAU01000011">
    <property type="protein sequence ID" value="VDC20983.1"/>
    <property type="molecule type" value="Genomic_DNA"/>
</dbReference>
<name>A0A3P5WBY9_9MICC</name>
<proteinExistence type="predicted"/>
<dbReference type="SMART" id="SM00855">
    <property type="entry name" value="PGAM"/>
    <property type="match status" value="1"/>
</dbReference>
<organism evidence="1 2">
    <name type="scientific">Arthrobacter ulcerisalmonis</name>
    <dbReference type="NCBI Taxonomy" id="2483813"/>
    <lineage>
        <taxon>Bacteria</taxon>
        <taxon>Bacillati</taxon>
        <taxon>Actinomycetota</taxon>
        <taxon>Actinomycetes</taxon>
        <taxon>Micrococcales</taxon>
        <taxon>Micrococcaceae</taxon>
        <taxon>Arthrobacter</taxon>
    </lineage>
</organism>
<dbReference type="InterPro" id="IPR050275">
    <property type="entry name" value="PGM_Phosphatase"/>
</dbReference>
<dbReference type="Pfam" id="PF00300">
    <property type="entry name" value="His_Phos_1"/>
    <property type="match status" value="1"/>
</dbReference>
<dbReference type="CDD" id="cd07067">
    <property type="entry name" value="HP_PGM_like"/>
    <property type="match status" value="1"/>
</dbReference>
<dbReference type="Gene3D" id="3.40.50.1240">
    <property type="entry name" value="Phosphoglycerate mutase-like"/>
    <property type="match status" value="1"/>
</dbReference>
<dbReference type="EC" id="3.1.3.3" evidence="1"/>
<dbReference type="PANTHER" id="PTHR48100:SF1">
    <property type="entry name" value="HISTIDINE PHOSPHATASE FAMILY PROTEIN-RELATED"/>
    <property type="match status" value="1"/>
</dbReference>
<dbReference type="InterPro" id="IPR029033">
    <property type="entry name" value="His_PPase_superfam"/>
</dbReference>
<sequence length="238" mass="24900">MGPRSVGATLVVMTAADQPAPPASTPVPTPPSNTLVLLVRHGETPTTGMVLPGRAPNLHLSERGQGQAQRVAERLAGLSISAIYSSPLERACETAEPTSASTGLPITREPGLLECDFGDWTGAKISELAALPEWRTVQNSPSTFRFPNGESFTEMQDRMVGAVTDLSAAHPGGVVVCFSHADTIKAAVAHALGTQLDLFQRIMISPGSVSAISFVDGKASSVLMVNSYSEPLSGLRPQ</sequence>
<reference evidence="1 2" key="1">
    <citation type="submission" date="2018-11" db="EMBL/GenBank/DDBJ databases">
        <authorList>
            <person name="Criscuolo A."/>
        </authorList>
    </citation>
    <scope>NUCLEOTIDE SEQUENCE [LARGE SCALE GENOMIC DNA]</scope>
    <source>
        <strain evidence="1">AT11b</strain>
    </source>
</reference>
<evidence type="ECO:0000313" key="2">
    <source>
        <dbReference type="Proteomes" id="UP000280861"/>
    </source>
</evidence>
<dbReference type="PANTHER" id="PTHR48100">
    <property type="entry name" value="BROAD-SPECIFICITY PHOSPHATASE YOR283W-RELATED"/>
    <property type="match status" value="1"/>
</dbReference>
<gene>
    <name evidence="1" type="primary">pspA</name>
    <name evidence="1" type="ORF">PSET11_00655</name>
</gene>